<feature type="transmembrane region" description="Helical" evidence="1">
    <location>
        <begin position="34"/>
        <end position="58"/>
    </location>
</feature>
<proteinExistence type="predicted"/>
<sequence length="74" mass="8134">MMRSALRPTLVFLACFLLLGYGSAWRWGERTTTDLVIILPLTALFASLLFGAACASLMREQPRSENPQGGDKSD</sequence>
<organism evidence="2 3">
    <name type="scientific">Aquimonas voraii</name>
    <dbReference type="NCBI Taxonomy" id="265719"/>
    <lineage>
        <taxon>Bacteria</taxon>
        <taxon>Pseudomonadati</taxon>
        <taxon>Pseudomonadota</taxon>
        <taxon>Gammaproteobacteria</taxon>
        <taxon>Lysobacterales</taxon>
        <taxon>Lysobacteraceae</taxon>
        <taxon>Aquimonas</taxon>
    </lineage>
</organism>
<evidence type="ECO:0000313" key="2">
    <source>
        <dbReference type="EMBL" id="SDD90255.1"/>
    </source>
</evidence>
<dbReference type="EMBL" id="FNAG01000010">
    <property type="protein sequence ID" value="SDD90255.1"/>
    <property type="molecule type" value="Genomic_DNA"/>
</dbReference>
<accession>A0A1G6YKU2</accession>
<dbReference type="Proteomes" id="UP000199603">
    <property type="component" value="Unassembled WGS sequence"/>
</dbReference>
<evidence type="ECO:0000313" key="3">
    <source>
        <dbReference type="Proteomes" id="UP000199603"/>
    </source>
</evidence>
<name>A0A1G6YKU2_9GAMM</name>
<evidence type="ECO:0000256" key="1">
    <source>
        <dbReference type="SAM" id="Phobius"/>
    </source>
</evidence>
<keyword evidence="1" id="KW-1133">Transmembrane helix</keyword>
<keyword evidence="1" id="KW-0472">Membrane</keyword>
<keyword evidence="1" id="KW-0812">Transmembrane</keyword>
<reference evidence="2 3" key="1">
    <citation type="submission" date="2016-10" db="EMBL/GenBank/DDBJ databases">
        <authorList>
            <person name="de Groot N.N."/>
        </authorList>
    </citation>
    <scope>NUCLEOTIDE SEQUENCE [LARGE SCALE GENOMIC DNA]</scope>
    <source>
        <strain evidence="2 3">DSM 16957</strain>
    </source>
</reference>
<protein>
    <submittedName>
        <fullName evidence="2">Uncharacterized protein</fullName>
    </submittedName>
</protein>
<keyword evidence="3" id="KW-1185">Reference proteome</keyword>
<dbReference type="AlphaFoldDB" id="A0A1G6YKU2"/>
<gene>
    <name evidence="2" type="ORF">SAMN04488509_11030</name>
</gene>
<dbReference type="RefSeq" id="WP_091244011.1">
    <property type="nucleotide sequence ID" value="NZ_FNAG01000010.1"/>
</dbReference>